<dbReference type="PATRIC" id="fig|1315283.4.peg.587"/>
<name>A0A0U2VER5_9GAMM</name>
<organism evidence="2">
    <name type="scientific">Pseudoalteromonas translucida KMM 520</name>
    <dbReference type="NCBI Taxonomy" id="1315283"/>
    <lineage>
        <taxon>Bacteria</taxon>
        <taxon>Pseudomonadati</taxon>
        <taxon>Pseudomonadota</taxon>
        <taxon>Gammaproteobacteria</taxon>
        <taxon>Alteromonadales</taxon>
        <taxon>Pseudoalteromonadaceae</taxon>
        <taxon>Pseudoalteromonas</taxon>
    </lineage>
</organism>
<dbReference type="RefSeq" id="WP_058372627.1">
    <property type="nucleotide sequence ID" value="NZ_CP011034.1"/>
</dbReference>
<feature type="chain" id="PRO_5006832968" evidence="1">
    <location>
        <begin position="25"/>
        <end position="106"/>
    </location>
</feature>
<proteinExistence type="predicted"/>
<protein>
    <submittedName>
        <fullName evidence="2">Uncharacterized protein</fullName>
    </submittedName>
</protein>
<dbReference type="KEGG" id="ptn:PTRA_a0657"/>
<dbReference type="AlphaFoldDB" id="A0A0U2VER5"/>
<feature type="signal peptide" evidence="1">
    <location>
        <begin position="1"/>
        <end position="24"/>
    </location>
</feature>
<keyword evidence="1" id="KW-0732">Signal</keyword>
<reference evidence="2 3" key="1">
    <citation type="submission" date="2015-03" db="EMBL/GenBank/DDBJ databases">
        <authorList>
            <person name="Murphy D."/>
        </authorList>
    </citation>
    <scope>NUCLEOTIDE SEQUENCE [LARGE SCALE GENOMIC DNA]</scope>
    <source>
        <strain evidence="2 3">KMM 520</strain>
    </source>
</reference>
<gene>
    <name evidence="2" type="ORF">PTRA_a0657</name>
</gene>
<evidence type="ECO:0000313" key="3">
    <source>
        <dbReference type="Proteomes" id="UP000065261"/>
    </source>
</evidence>
<dbReference type="PROSITE" id="PS51257">
    <property type="entry name" value="PROKAR_LIPOPROTEIN"/>
    <property type="match status" value="1"/>
</dbReference>
<dbReference type="EMBL" id="CP011034">
    <property type="protein sequence ID" value="ALS31989.1"/>
    <property type="molecule type" value="Genomic_DNA"/>
</dbReference>
<dbReference type="OrthoDB" id="6298953at2"/>
<evidence type="ECO:0000313" key="2">
    <source>
        <dbReference type="EMBL" id="ALS31989.1"/>
    </source>
</evidence>
<accession>A0A0U2VER5</accession>
<sequence>MHSKRFLIVILLVLVHSFISCDGAAYHLQEDVDHITSAQLQSNITADGSQNEAQASAEIHAHQHCHSGYYSTVNHSINPEQSNPALPVRYCGLIYPPMSRPPISLS</sequence>
<evidence type="ECO:0000256" key="1">
    <source>
        <dbReference type="SAM" id="SignalP"/>
    </source>
</evidence>
<dbReference type="Proteomes" id="UP000065261">
    <property type="component" value="Chromosome I"/>
</dbReference>